<dbReference type="OrthoDB" id="9790372at2"/>
<protein>
    <recommendedName>
        <fullName evidence="3">DUF177 domain-containing protein</fullName>
    </recommendedName>
</protein>
<proteinExistence type="predicted"/>
<dbReference type="PANTHER" id="PTHR34374">
    <property type="entry name" value="LARGE RIBOSOMAL RNA SUBUNIT ACCUMULATION PROTEIN YCED HOMOLOG 1, CHLOROPLASTIC"/>
    <property type="match status" value="1"/>
</dbReference>
<dbReference type="InterPro" id="IPR003772">
    <property type="entry name" value="YceD"/>
</dbReference>
<evidence type="ECO:0000313" key="2">
    <source>
        <dbReference type="Proteomes" id="UP000184251"/>
    </source>
</evidence>
<organism evidence="1 2">
    <name type="scientific">Alkalibacter saccharofermentans DSM 14828</name>
    <dbReference type="NCBI Taxonomy" id="1120975"/>
    <lineage>
        <taxon>Bacteria</taxon>
        <taxon>Bacillati</taxon>
        <taxon>Bacillota</taxon>
        <taxon>Clostridia</taxon>
        <taxon>Eubacteriales</taxon>
        <taxon>Eubacteriaceae</taxon>
        <taxon>Alkalibacter</taxon>
    </lineage>
</organism>
<dbReference type="EMBL" id="FQTU01000001">
    <property type="protein sequence ID" value="SHE27431.1"/>
    <property type="molecule type" value="Genomic_DNA"/>
</dbReference>
<dbReference type="STRING" id="1120975.SAMN02746064_00075"/>
<gene>
    <name evidence="1" type="ORF">SAMN02746064_00075</name>
</gene>
<name>A0A1M4S5G7_9FIRM</name>
<accession>A0A1M4S5G7</accession>
<dbReference type="AlphaFoldDB" id="A0A1M4S5G7"/>
<dbReference type="PANTHER" id="PTHR34374:SF1">
    <property type="entry name" value="LARGE RIBOSOMAL RNA SUBUNIT ACCUMULATION PROTEIN YCED HOMOLOG 1, CHLOROPLASTIC"/>
    <property type="match status" value="1"/>
</dbReference>
<dbReference type="Proteomes" id="UP000184251">
    <property type="component" value="Unassembled WGS sequence"/>
</dbReference>
<dbReference type="RefSeq" id="WP_073269083.1">
    <property type="nucleotide sequence ID" value="NZ_FQTU01000001.1"/>
</dbReference>
<sequence length="159" mass="18200">MIINISELINRYRSSKYFEFHLKPEKISDEYLTVLTPVKVKGNISLVNDELIVEIRAEFSAELNCSRCTSEFTKDFDIAFTEALDLNDNQESIEEHLDLTELIRDNILVNMPIKPICSDDCRGLCPVCGTNKNTNDCNCESEQFDPRLSVLSNLLNEDE</sequence>
<keyword evidence="2" id="KW-1185">Reference proteome</keyword>
<reference evidence="1 2" key="1">
    <citation type="submission" date="2016-11" db="EMBL/GenBank/DDBJ databases">
        <authorList>
            <person name="Jaros S."/>
            <person name="Januszkiewicz K."/>
            <person name="Wedrychowicz H."/>
        </authorList>
    </citation>
    <scope>NUCLEOTIDE SEQUENCE [LARGE SCALE GENOMIC DNA]</scope>
    <source>
        <strain evidence="1 2">DSM 14828</strain>
    </source>
</reference>
<evidence type="ECO:0000313" key="1">
    <source>
        <dbReference type="EMBL" id="SHE27431.1"/>
    </source>
</evidence>
<dbReference type="Pfam" id="PF02620">
    <property type="entry name" value="YceD"/>
    <property type="match status" value="1"/>
</dbReference>
<evidence type="ECO:0008006" key="3">
    <source>
        <dbReference type="Google" id="ProtNLM"/>
    </source>
</evidence>